<sequence>MQMGYSLGVINAPQKDYCSLLLLGRDLSWHYVISRREGGNTTEHEEPTDASVVMYWSLSVAIFSIGGMANSFIFPYLESITFYVFRFSGM</sequence>
<keyword evidence="3" id="KW-1185">Reference proteome</keyword>
<keyword evidence="1" id="KW-1133">Transmembrane helix</keyword>
<keyword evidence="1" id="KW-0472">Membrane</keyword>
<evidence type="ECO:0000313" key="2">
    <source>
        <dbReference type="Ensembl" id="ENSSRHP00000056386.1"/>
    </source>
</evidence>
<name>A0A673JQS3_9TELE</name>
<proteinExistence type="predicted"/>
<reference evidence="2" key="1">
    <citation type="submission" date="2025-08" db="UniProtKB">
        <authorList>
            <consortium name="Ensembl"/>
        </authorList>
    </citation>
    <scope>IDENTIFICATION</scope>
</reference>
<evidence type="ECO:0000313" key="3">
    <source>
        <dbReference type="Proteomes" id="UP000472270"/>
    </source>
</evidence>
<evidence type="ECO:0000256" key="1">
    <source>
        <dbReference type="SAM" id="Phobius"/>
    </source>
</evidence>
<organism evidence="2 3">
    <name type="scientific">Sinocyclocheilus rhinocerous</name>
    <dbReference type="NCBI Taxonomy" id="307959"/>
    <lineage>
        <taxon>Eukaryota</taxon>
        <taxon>Metazoa</taxon>
        <taxon>Chordata</taxon>
        <taxon>Craniata</taxon>
        <taxon>Vertebrata</taxon>
        <taxon>Euteleostomi</taxon>
        <taxon>Actinopterygii</taxon>
        <taxon>Neopterygii</taxon>
        <taxon>Teleostei</taxon>
        <taxon>Ostariophysi</taxon>
        <taxon>Cypriniformes</taxon>
        <taxon>Cyprinidae</taxon>
        <taxon>Cyprininae</taxon>
        <taxon>Sinocyclocheilus</taxon>
    </lineage>
</organism>
<keyword evidence="1" id="KW-0812">Transmembrane</keyword>
<dbReference type="Proteomes" id="UP000472270">
    <property type="component" value="Unassembled WGS sequence"/>
</dbReference>
<feature type="transmembrane region" description="Helical" evidence="1">
    <location>
        <begin position="53"/>
        <end position="77"/>
    </location>
</feature>
<dbReference type="AlphaFoldDB" id="A0A673JQS3"/>
<accession>A0A673JQS3</accession>
<dbReference type="Ensembl" id="ENSSRHT00000057960.1">
    <property type="protein sequence ID" value="ENSSRHP00000056386.1"/>
    <property type="gene ID" value="ENSSRHG00000028146.1"/>
</dbReference>
<protein>
    <submittedName>
        <fullName evidence="2">Solute carrier family 2, facilitated glucose transporter member 2-like</fullName>
    </submittedName>
</protein>
<gene>
    <name evidence="2" type="primary">LOC107732515</name>
</gene>
<reference evidence="2" key="2">
    <citation type="submission" date="2025-09" db="UniProtKB">
        <authorList>
            <consortium name="Ensembl"/>
        </authorList>
    </citation>
    <scope>IDENTIFICATION</scope>
</reference>